<comment type="caution">
    <text evidence="2">The sequence shown here is derived from an EMBL/GenBank/DDBJ whole genome shotgun (WGS) entry which is preliminary data.</text>
</comment>
<keyword evidence="1" id="KW-0472">Membrane</keyword>
<proteinExistence type="predicted"/>
<sequence length="120" mass="13472">MLTALSLQSPVYIVVTISLGLLVKAPHALGIVTASFLFLYYAAFGCTWGMVPWVYQFKVNSGLAHFFAIFNLAFMFVVYFLYLETANRTLEDLEAYFDRDSGNGIIISIRDKVAKSTLRP</sequence>
<organism evidence="2 3">
    <name type="scientific">Sporothrix bragantina</name>
    <dbReference type="NCBI Taxonomy" id="671064"/>
    <lineage>
        <taxon>Eukaryota</taxon>
        <taxon>Fungi</taxon>
        <taxon>Dikarya</taxon>
        <taxon>Ascomycota</taxon>
        <taxon>Pezizomycotina</taxon>
        <taxon>Sordariomycetes</taxon>
        <taxon>Sordariomycetidae</taxon>
        <taxon>Ophiostomatales</taxon>
        <taxon>Ophiostomataceae</taxon>
        <taxon>Sporothrix</taxon>
    </lineage>
</organism>
<protein>
    <recommendedName>
        <fullName evidence="4">Major facilitator superfamily (MFS) profile domain-containing protein</fullName>
    </recommendedName>
</protein>
<gene>
    <name evidence="2" type="ORF">SBRCBS47491_000638</name>
</gene>
<name>A0ABP0AS11_9PEZI</name>
<feature type="transmembrane region" description="Helical" evidence="1">
    <location>
        <begin position="63"/>
        <end position="83"/>
    </location>
</feature>
<keyword evidence="1" id="KW-1133">Transmembrane helix</keyword>
<accession>A0ABP0AS11</accession>
<dbReference type="Gene3D" id="1.20.1250.20">
    <property type="entry name" value="MFS general substrate transporter like domains"/>
    <property type="match status" value="1"/>
</dbReference>
<dbReference type="EMBL" id="CAWUHC010000004">
    <property type="protein sequence ID" value="CAK7210047.1"/>
    <property type="molecule type" value="Genomic_DNA"/>
</dbReference>
<keyword evidence="1" id="KW-0812">Transmembrane</keyword>
<feature type="transmembrane region" description="Helical" evidence="1">
    <location>
        <begin position="6"/>
        <end position="23"/>
    </location>
</feature>
<feature type="transmembrane region" description="Helical" evidence="1">
    <location>
        <begin position="30"/>
        <end position="51"/>
    </location>
</feature>
<evidence type="ECO:0000313" key="2">
    <source>
        <dbReference type="EMBL" id="CAK7210047.1"/>
    </source>
</evidence>
<reference evidence="2 3" key="1">
    <citation type="submission" date="2024-01" db="EMBL/GenBank/DDBJ databases">
        <authorList>
            <person name="Allen C."/>
            <person name="Tagirdzhanova G."/>
        </authorList>
    </citation>
    <scope>NUCLEOTIDE SEQUENCE [LARGE SCALE GENOMIC DNA]</scope>
</reference>
<dbReference type="InterPro" id="IPR036259">
    <property type="entry name" value="MFS_trans_sf"/>
</dbReference>
<evidence type="ECO:0000313" key="3">
    <source>
        <dbReference type="Proteomes" id="UP001642406"/>
    </source>
</evidence>
<evidence type="ECO:0000256" key="1">
    <source>
        <dbReference type="SAM" id="Phobius"/>
    </source>
</evidence>
<dbReference type="Proteomes" id="UP001642406">
    <property type="component" value="Unassembled WGS sequence"/>
</dbReference>
<evidence type="ECO:0008006" key="4">
    <source>
        <dbReference type="Google" id="ProtNLM"/>
    </source>
</evidence>
<keyword evidence="3" id="KW-1185">Reference proteome</keyword>